<evidence type="ECO:0000313" key="2">
    <source>
        <dbReference type="Proteomes" id="UP000325315"/>
    </source>
</evidence>
<protein>
    <submittedName>
        <fullName evidence="1">KRAB-A domain-containing protein 2-like</fullName>
    </submittedName>
</protein>
<reference evidence="2" key="1">
    <citation type="journal article" date="2019" name="Plant Biotechnol. J.">
        <title>Genome sequencing of the Australian wild diploid species Gossypium australe highlights disease resistance and delayed gland morphogenesis.</title>
        <authorList>
            <person name="Cai Y."/>
            <person name="Cai X."/>
            <person name="Wang Q."/>
            <person name="Wang P."/>
            <person name="Zhang Y."/>
            <person name="Cai C."/>
            <person name="Xu Y."/>
            <person name="Wang K."/>
            <person name="Zhou Z."/>
            <person name="Wang C."/>
            <person name="Geng S."/>
            <person name="Li B."/>
            <person name="Dong Q."/>
            <person name="Hou Y."/>
            <person name="Wang H."/>
            <person name="Ai P."/>
            <person name="Liu Z."/>
            <person name="Yi F."/>
            <person name="Sun M."/>
            <person name="An G."/>
            <person name="Cheng J."/>
            <person name="Zhang Y."/>
            <person name="Shi Q."/>
            <person name="Xie Y."/>
            <person name="Shi X."/>
            <person name="Chang Y."/>
            <person name="Huang F."/>
            <person name="Chen Y."/>
            <person name="Hong S."/>
            <person name="Mi L."/>
            <person name="Sun Q."/>
            <person name="Zhang L."/>
            <person name="Zhou B."/>
            <person name="Peng R."/>
            <person name="Zhang X."/>
            <person name="Liu F."/>
        </authorList>
    </citation>
    <scope>NUCLEOTIDE SEQUENCE [LARGE SCALE GENOMIC DNA]</scope>
    <source>
        <strain evidence="2">cv. PA1801</strain>
    </source>
</reference>
<name>A0A5B6W7J5_9ROSI</name>
<dbReference type="Gene3D" id="3.30.420.10">
    <property type="entry name" value="Ribonuclease H-like superfamily/Ribonuclease H"/>
    <property type="match status" value="1"/>
</dbReference>
<dbReference type="GO" id="GO:0003676">
    <property type="term" value="F:nucleic acid binding"/>
    <property type="evidence" value="ECO:0007669"/>
    <property type="project" value="InterPro"/>
</dbReference>
<dbReference type="AlphaFoldDB" id="A0A5B6W7J5"/>
<dbReference type="InterPro" id="IPR036397">
    <property type="entry name" value="RNaseH_sf"/>
</dbReference>
<dbReference type="PANTHER" id="PTHR48475">
    <property type="entry name" value="RIBONUCLEASE H"/>
    <property type="match status" value="1"/>
</dbReference>
<dbReference type="Proteomes" id="UP000325315">
    <property type="component" value="Unassembled WGS sequence"/>
</dbReference>
<comment type="caution">
    <text evidence="1">The sequence shown here is derived from an EMBL/GenBank/DDBJ whole genome shotgun (WGS) entry which is preliminary data.</text>
</comment>
<sequence length="135" mass="15766">MENGFHGTFSQVYLESLHSVEATTLPINDTRSIVKFLRKNIFSRFGTPRALFETALAKYSVRHRIMTTYHPQANRQTKVSNQEVKQILEKIVNPNRKDLAHRLDDALWAYRTTYKTPLSMSPYKLVYEKKLSFAN</sequence>
<organism evidence="1 2">
    <name type="scientific">Gossypium australe</name>
    <dbReference type="NCBI Taxonomy" id="47621"/>
    <lineage>
        <taxon>Eukaryota</taxon>
        <taxon>Viridiplantae</taxon>
        <taxon>Streptophyta</taxon>
        <taxon>Embryophyta</taxon>
        <taxon>Tracheophyta</taxon>
        <taxon>Spermatophyta</taxon>
        <taxon>Magnoliopsida</taxon>
        <taxon>eudicotyledons</taxon>
        <taxon>Gunneridae</taxon>
        <taxon>Pentapetalae</taxon>
        <taxon>rosids</taxon>
        <taxon>malvids</taxon>
        <taxon>Malvales</taxon>
        <taxon>Malvaceae</taxon>
        <taxon>Malvoideae</taxon>
        <taxon>Gossypium</taxon>
    </lineage>
</organism>
<proteinExistence type="predicted"/>
<evidence type="ECO:0000313" key="1">
    <source>
        <dbReference type="EMBL" id="KAA3477661.1"/>
    </source>
</evidence>
<gene>
    <name evidence="1" type="ORF">EPI10_011538</name>
</gene>
<dbReference type="EMBL" id="SMMG02000004">
    <property type="protein sequence ID" value="KAA3477661.1"/>
    <property type="molecule type" value="Genomic_DNA"/>
</dbReference>
<dbReference type="OrthoDB" id="1001372at2759"/>
<dbReference type="InterPro" id="IPR012337">
    <property type="entry name" value="RNaseH-like_sf"/>
</dbReference>
<dbReference type="PANTHER" id="PTHR48475:SF1">
    <property type="entry name" value="RNASE H TYPE-1 DOMAIN-CONTAINING PROTEIN"/>
    <property type="match status" value="1"/>
</dbReference>
<accession>A0A5B6W7J5</accession>
<keyword evidence="2" id="KW-1185">Reference proteome</keyword>
<dbReference type="SUPFAM" id="SSF53098">
    <property type="entry name" value="Ribonuclease H-like"/>
    <property type="match status" value="1"/>
</dbReference>